<evidence type="ECO:0000256" key="1">
    <source>
        <dbReference type="ARBA" id="ARBA00022741"/>
    </source>
</evidence>
<evidence type="ECO:0000256" key="3">
    <source>
        <dbReference type="PROSITE-ProRule" id="PRU00289"/>
    </source>
</evidence>
<dbReference type="AlphaFoldDB" id="A0A3E1J0V2"/>
<keyword evidence="4" id="KW-0472">Membrane</keyword>
<dbReference type="EMBL" id="LRTV01000001">
    <property type="protein sequence ID" value="RFD79990.1"/>
    <property type="molecule type" value="Genomic_DNA"/>
</dbReference>
<feature type="domain" description="FtsK" evidence="5">
    <location>
        <begin position="152"/>
        <end position="343"/>
    </location>
</feature>
<evidence type="ECO:0000313" key="6">
    <source>
        <dbReference type="EMBL" id="RFD79990.1"/>
    </source>
</evidence>
<comment type="caution">
    <text evidence="6">The sequence shown here is derived from an EMBL/GenBank/DDBJ whole genome shotgun (WGS) entry which is preliminary data.</text>
</comment>
<dbReference type="PANTHER" id="PTHR22683:SF1">
    <property type="entry name" value="TYPE VII SECRETION SYSTEM PROTEIN ESSC"/>
    <property type="match status" value="1"/>
</dbReference>
<feature type="transmembrane region" description="Helical" evidence="4">
    <location>
        <begin position="43"/>
        <end position="65"/>
    </location>
</feature>
<name>A0A3E1J0V2_GARVA</name>
<organism evidence="6 7">
    <name type="scientific">Gardnerella vaginalis</name>
    <dbReference type="NCBI Taxonomy" id="2702"/>
    <lineage>
        <taxon>Bacteria</taxon>
        <taxon>Bacillati</taxon>
        <taxon>Actinomycetota</taxon>
        <taxon>Actinomycetes</taxon>
        <taxon>Bifidobacteriales</taxon>
        <taxon>Bifidobacteriaceae</taxon>
        <taxon>Gardnerella</taxon>
    </lineage>
</organism>
<dbReference type="SUPFAM" id="SSF52540">
    <property type="entry name" value="P-loop containing nucleoside triphosphate hydrolases"/>
    <property type="match status" value="1"/>
</dbReference>
<evidence type="ECO:0000256" key="2">
    <source>
        <dbReference type="ARBA" id="ARBA00022840"/>
    </source>
</evidence>
<protein>
    <submittedName>
        <fullName evidence="6">Cell division protein FtsK</fullName>
    </submittedName>
</protein>
<reference evidence="6 7" key="1">
    <citation type="submission" date="2016-02" db="EMBL/GenBank/DDBJ databases">
        <authorList>
            <person name="Alioto T."/>
            <person name="Alioto T."/>
        </authorList>
    </citation>
    <scope>NUCLEOTIDE SEQUENCE [LARGE SCALE GENOMIC DNA]</scope>
    <source>
        <strain evidence="6 7">NR010</strain>
    </source>
</reference>
<keyword evidence="6" id="KW-0132">Cell division</keyword>
<dbReference type="Gene3D" id="3.40.50.300">
    <property type="entry name" value="P-loop containing nucleotide triphosphate hydrolases"/>
    <property type="match status" value="1"/>
</dbReference>
<dbReference type="OrthoDB" id="9807790at2"/>
<keyword evidence="1 3" id="KW-0547">Nucleotide-binding</keyword>
<keyword evidence="2 3" id="KW-0067">ATP-binding</keyword>
<dbReference type="CDD" id="cd01127">
    <property type="entry name" value="TrwB_TraG_TraD_VirD4"/>
    <property type="match status" value="1"/>
</dbReference>
<dbReference type="InterPro" id="IPR050206">
    <property type="entry name" value="FtsK/SpoIIIE/SftA"/>
</dbReference>
<dbReference type="PROSITE" id="PS50901">
    <property type="entry name" value="FTSK"/>
    <property type="match status" value="1"/>
</dbReference>
<keyword evidence="4" id="KW-1133">Transmembrane helix</keyword>
<dbReference type="InterPro" id="IPR002543">
    <property type="entry name" value="FtsK_dom"/>
</dbReference>
<sequence>MRKKSHDSMDTVKVLLYAQMAASIVPIFAHIALLIMAWMQHNWMMLAMIVPSIMMYAASLIPQILQYITQQQQENYAHHLHKEHESNRIVTNTNSKNSHIENLPDTLTPASLETLLMQRTTAAQSKPPWREVLRAWLANENTTRPSSKEHLSAPLGINSHGYCCIDLVDNGPHALVAGTTGSGKSVLLTTWCLALAFRYSPQQLRFVFMDFKGGATFDTLADLPHTMGNVGDLNLRHAVRALRGLELELDRRERLVANQRCHTIAQVTPQEPSLLIVIDEFHALKDQLPDYMSRLIRIASVGRSLGMHIIAGTQNPLGQVSADMKANIAINICLRVRDSLQSQELLGTSHAANISPNTPGSAYYNLGEGVEALRCARSRNPQLLVAAIQLASKFLHYQHAPLLFSAPLPSLIFPNQIQQYCTENYESYTNYESYERNVQPKEIEKNPHFINSQKTQTQLKPVVIGLQDTGIRLLPAALPLHLGNVAIIGGRLQGKSNVIRILAHKLELPVYCATELSANDTYIIQDDHTPLILDDVDELLEPLSTQPQAIALQERLTRSSAPVIMSMATSRHLRLPEQAPVRIIFPTGDIGTDAMLGVPNSLSKTFDTHDYQLPGRCVMITPGEAIVTQISLCEYTK</sequence>
<proteinExistence type="predicted"/>
<evidence type="ECO:0000256" key="4">
    <source>
        <dbReference type="SAM" id="Phobius"/>
    </source>
</evidence>
<dbReference type="PANTHER" id="PTHR22683">
    <property type="entry name" value="SPORULATION PROTEIN RELATED"/>
    <property type="match status" value="1"/>
</dbReference>
<dbReference type="InterPro" id="IPR027417">
    <property type="entry name" value="P-loop_NTPase"/>
</dbReference>
<keyword evidence="6" id="KW-0131">Cell cycle</keyword>
<evidence type="ECO:0000259" key="5">
    <source>
        <dbReference type="PROSITE" id="PS50901"/>
    </source>
</evidence>
<dbReference type="Proteomes" id="UP000259221">
    <property type="component" value="Unassembled WGS sequence"/>
</dbReference>
<feature type="transmembrane region" description="Helical" evidence="4">
    <location>
        <begin position="14"/>
        <end position="36"/>
    </location>
</feature>
<dbReference type="GO" id="GO:0051301">
    <property type="term" value="P:cell division"/>
    <property type="evidence" value="ECO:0007669"/>
    <property type="project" value="UniProtKB-KW"/>
</dbReference>
<evidence type="ECO:0000313" key="7">
    <source>
        <dbReference type="Proteomes" id="UP000259221"/>
    </source>
</evidence>
<dbReference type="GO" id="GO:0003677">
    <property type="term" value="F:DNA binding"/>
    <property type="evidence" value="ECO:0007669"/>
    <property type="project" value="InterPro"/>
</dbReference>
<dbReference type="Pfam" id="PF01580">
    <property type="entry name" value="FtsK_SpoIIIE"/>
    <property type="match status" value="1"/>
</dbReference>
<gene>
    <name evidence="6" type="ORF">AXE77_00185</name>
</gene>
<accession>A0A3E1J0V2</accession>
<feature type="binding site" evidence="3">
    <location>
        <begin position="178"/>
        <end position="185"/>
    </location>
    <ligand>
        <name>ATP</name>
        <dbReference type="ChEBI" id="CHEBI:30616"/>
    </ligand>
</feature>
<keyword evidence="4" id="KW-0812">Transmembrane</keyword>
<dbReference type="RefSeq" id="WP_116711580.1">
    <property type="nucleotide sequence ID" value="NZ_LRTV01000001.1"/>
</dbReference>
<dbReference type="GO" id="GO:0005524">
    <property type="term" value="F:ATP binding"/>
    <property type="evidence" value="ECO:0007669"/>
    <property type="project" value="UniProtKB-UniRule"/>
</dbReference>